<accession>A0A9P0GG79</accession>
<protein>
    <submittedName>
        <fullName evidence="1">Uncharacterized protein</fullName>
    </submittedName>
</protein>
<dbReference type="PANTHER" id="PTHR10773:SF19">
    <property type="match status" value="1"/>
</dbReference>
<keyword evidence="2" id="KW-1185">Reference proteome</keyword>
<sequence>FHVPRKDKCSICIGYKKQETSNDETINFNIHVEEKELAQKQYLIDQKKLNSNRFLCSIFDMQKVLSTPHGELDIRVFYYCRYSVYNETIYEAGTQNAYCYIWGEADGKRGSNEVSSVLYNYLRRVDLSNGVSEISLFCDSSLGKTKTEW</sequence>
<dbReference type="OrthoDB" id="6746758at2759"/>
<gene>
    <name evidence="1" type="ORF">PSYICH_LOCUS10022</name>
</gene>
<dbReference type="EMBL" id="OV651816">
    <property type="protein sequence ID" value="CAH1109656.1"/>
    <property type="molecule type" value="Genomic_DNA"/>
</dbReference>
<dbReference type="Proteomes" id="UP001153636">
    <property type="component" value="Chromosome 4"/>
</dbReference>
<proteinExistence type="predicted"/>
<evidence type="ECO:0000313" key="2">
    <source>
        <dbReference type="Proteomes" id="UP001153636"/>
    </source>
</evidence>
<organism evidence="1 2">
    <name type="scientific">Psylliodes chrysocephalus</name>
    <dbReference type="NCBI Taxonomy" id="3402493"/>
    <lineage>
        <taxon>Eukaryota</taxon>
        <taxon>Metazoa</taxon>
        <taxon>Ecdysozoa</taxon>
        <taxon>Arthropoda</taxon>
        <taxon>Hexapoda</taxon>
        <taxon>Insecta</taxon>
        <taxon>Pterygota</taxon>
        <taxon>Neoptera</taxon>
        <taxon>Endopterygota</taxon>
        <taxon>Coleoptera</taxon>
        <taxon>Polyphaga</taxon>
        <taxon>Cucujiformia</taxon>
        <taxon>Chrysomeloidea</taxon>
        <taxon>Chrysomelidae</taxon>
        <taxon>Galerucinae</taxon>
        <taxon>Alticini</taxon>
        <taxon>Psylliodes</taxon>
    </lineage>
</organism>
<reference evidence="1" key="1">
    <citation type="submission" date="2022-01" db="EMBL/GenBank/DDBJ databases">
        <authorList>
            <person name="King R."/>
        </authorList>
    </citation>
    <scope>NUCLEOTIDE SEQUENCE</scope>
</reference>
<name>A0A9P0GG79_9CUCU</name>
<feature type="non-terminal residue" evidence="1">
    <location>
        <position position="1"/>
    </location>
</feature>
<evidence type="ECO:0000313" key="1">
    <source>
        <dbReference type="EMBL" id="CAH1109656.1"/>
    </source>
</evidence>
<dbReference type="AlphaFoldDB" id="A0A9P0GG79"/>
<dbReference type="PANTHER" id="PTHR10773">
    <property type="entry name" value="DNA-DIRECTED RNA POLYMERASES I, II, AND III SUBUNIT RPABC2"/>
    <property type="match status" value="1"/>
</dbReference>